<sequence length="87" mass="9103">MLVDTGVKGTGKTGAADSDGSGGPLTVCQSINFEGQAGCVRGRERVNTKVVYSKLTLFSLTTSPLHFPQAASHHPRQVFGGWAEVAN</sequence>
<dbReference type="Proteomes" id="UP000324222">
    <property type="component" value="Unassembled WGS sequence"/>
</dbReference>
<evidence type="ECO:0000313" key="3">
    <source>
        <dbReference type="Proteomes" id="UP000324222"/>
    </source>
</evidence>
<reference evidence="2 3" key="1">
    <citation type="submission" date="2019-05" db="EMBL/GenBank/DDBJ databases">
        <title>Another draft genome of Portunus trituberculatus and its Hox gene families provides insights of decapod evolution.</title>
        <authorList>
            <person name="Jeong J.-H."/>
            <person name="Song I."/>
            <person name="Kim S."/>
            <person name="Choi T."/>
            <person name="Kim D."/>
            <person name="Ryu S."/>
            <person name="Kim W."/>
        </authorList>
    </citation>
    <scope>NUCLEOTIDE SEQUENCE [LARGE SCALE GENOMIC DNA]</scope>
    <source>
        <tissue evidence="2">Muscle</tissue>
    </source>
</reference>
<dbReference type="EMBL" id="VSRR010074444">
    <property type="protein sequence ID" value="MPC87416.1"/>
    <property type="molecule type" value="Genomic_DNA"/>
</dbReference>
<keyword evidence="3" id="KW-1185">Reference proteome</keyword>
<proteinExistence type="predicted"/>
<evidence type="ECO:0000256" key="1">
    <source>
        <dbReference type="SAM" id="MobiDB-lite"/>
    </source>
</evidence>
<comment type="caution">
    <text evidence="2">The sequence shown here is derived from an EMBL/GenBank/DDBJ whole genome shotgun (WGS) entry which is preliminary data.</text>
</comment>
<dbReference type="AlphaFoldDB" id="A0A5B7J0E2"/>
<protein>
    <submittedName>
        <fullName evidence="2">Uncharacterized protein</fullName>
    </submittedName>
</protein>
<gene>
    <name evidence="2" type="ORF">E2C01_082277</name>
</gene>
<organism evidence="2 3">
    <name type="scientific">Portunus trituberculatus</name>
    <name type="common">Swimming crab</name>
    <name type="synonym">Neptunus trituberculatus</name>
    <dbReference type="NCBI Taxonomy" id="210409"/>
    <lineage>
        <taxon>Eukaryota</taxon>
        <taxon>Metazoa</taxon>
        <taxon>Ecdysozoa</taxon>
        <taxon>Arthropoda</taxon>
        <taxon>Crustacea</taxon>
        <taxon>Multicrustacea</taxon>
        <taxon>Malacostraca</taxon>
        <taxon>Eumalacostraca</taxon>
        <taxon>Eucarida</taxon>
        <taxon>Decapoda</taxon>
        <taxon>Pleocyemata</taxon>
        <taxon>Brachyura</taxon>
        <taxon>Eubrachyura</taxon>
        <taxon>Portunoidea</taxon>
        <taxon>Portunidae</taxon>
        <taxon>Portuninae</taxon>
        <taxon>Portunus</taxon>
    </lineage>
</organism>
<accession>A0A5B7J0E2</accession>
<feature type="region of interest" description="Disordered" evidence="1">
    <location>
        <begin position="1"/>
        <end position="22"/>
    </location>
</feature>
<name>A0A5B7J0E2_PORTR</name>
<evidence type="ECO:0000313" key="2">
    <source>
        <dbReference type="EMBL" id="MPC87416.1"/>
    </source>
</evidence>